<evidence type="ECO:0000313" key="2">
    <source>
        <dbReference type="Proteomes" id="UP000003448"/>
    </source>
</evidence>
<dbReference type="EMBL" id="CAIE01000017">
    <property type="protein sequence ID" value="CCH17110.1"/>
    <property type="molecule type" value="Genomic_DNA"/>
</dbReference>
<sequence length="57" mass="6141">MRSTSFAAWGGWSVAGTGRPEITTGRLTPRAGRFQATAIFIDHRRVPGRTAGGDRQP</sequence>
<reference evidence="2" key="1">
    <citation type="journal article" date="2012" name="J. Bacteriol.">
        <title>Genome Sequence of Micromonospora lupini Lupac 08, Isolated from Root Nodules of Lupinus angustifolius.</title>
        <authorList>
            <person name="Alonso-Vega P."/>
            <person name="Normand P."/>
            <person name="Bacigalupe R."/>
            <person name="Pujic P."/>
            <person name="Lajus A."/>
            <person name="Vallenet D."/>
            <person name="Carro L."/>
            <person name="Coll P."/>
            <person name="Trujillo M.E."/>
        </authorList>
    </citation>
    <scope>NUCLEOTIDE SEQUENCE [LARGE SCALE GENOMIC DNA]</scope>
    <source>
        <strain evidence="2">Lupac 08</strain>
    </source>
</reference>
<proteinExistence type="predicted"/>
<organism evidence="1 2">
    <name type="scientific">Micromonospora lupini str. Lupac 08</name>
    <dbReference type="NCBI Taxonomy" id="1150864"/>
    <lineage>
        <taxon>Bacteria</taxon>
        <taxon>Bacillati</taxon>
        <taxon>Actinomycetota</taxon>
        <taxon>Actinomycetes</taxon>
        <taxon>Micromonosporales</taxon>
        <taxon>Micromonosporaceae</taxon>
        <taxon>Micromonospora</taxon>
    </lineage>
</organism>
<dbReference type="STRING" id="1150864.MILUP08_42030"/>
<dbReference type="AlphaFoldDB" id="I0KZW3"/>
<keyword evidence="2" id="KW-1185">Reference proteome</keyword>
<evidence type="ECO:0000313" key="1">
    <source>
        <dbReference type="EMBL" id="CCH17110.1"/>
    </source>
</evidence>
<protein>
    <submittedName>
        <fullName evidence="1">Uncharacterized protein</fullName>
    </submittedName>
</protein>
<gene>
    <name evidence="1" type="ORF">MILUP08_42030</name>
</gene>
<dbReference type="Proteomes" id="UP000003448">
    <property type="component" value="Unassembled WGS sequence"/>
</dbReference>
<accession>I0KZW3</accession>
<comment type="caution">
    <text evidence="1">The sequence shown here is derived from an EMBL/GenBank/DDBJ whole genome shotgun (WGS) entry which is preliminary data.</text>
</comment>
<name>I0KZW3_9ACTN</name>